<dbReference type="Gene3D" id="3.40.50.720">
    <property type="entry name" value="NAD(P)-binding Rossmann-like Domain"/>
    <property type="match status" value="1"/>
</dbReference>
<dbReference type="InterPro" id="IPR008030">
    <property type="entry name" value="NmrA-like"/>
</dbReference>
<evidence type="ECO:0000313" key="5">
    <source>
        <dbReference type="Proteomes" id="UP000622797"/>
    </source>
</evidence>
<comment type="caution">
    <text evidence="4">The sequence shown here is derived from an EMBL/GenBank/DDBJ whole genome shotgun (WGS) entry which is preliminary data.</text>
</comment>
<dbReference type="PANTHER" id="PTHR47706:SF9">
    <property type="entry name" value="NMRA-LIKE DOMAIN-CONTAINING PROTEIN-RELATED"/>
    <property type="match status" value="1"/>
</dbReference>
<dbReference type="PANTHER" id="PTHR47706">
    <property type="entry name" value="NMRA-LIKE FAMILY PROTEIN"/>
    <property type="match status" value="1"/>
</dbReference>
<dbReference type="OrthoDB" id="419598at2759"/>
<dbReference type="EMBL" id="JABEXW010000218">
    <property type="protein sequence ID" value="KAF4967875.1"/>
    <property type="molecule type" value="Genomic_DNA"/>
</dbReference>
<dbReference type="Gene3D" id="3.90.25.10">
    <property type="entry name" value="UDP-galactose 4-epimerase, domain 1"/>
    <property type="match status" value="1"/>
</dbReference>
<dbReference type="Proteomes" id="UP000622797">
    <property type="component" value="Unassembled WGS sequence"/>
</dbReference>
<gene>
    <name evidence="4" type="ORF">FSARC_4642</name>
</gene>
<reference evidence="4" key="1">
    <citation type="journal article" date="2020" name="BMC Genomics">
        <title>Correction to: Identification and distribution of gene clusters required for synthesis of sphingolipid metabolism inhibitors in diverse species of the filamentous fungus Fusarium.</title>
        <authorList>
            <person name="Kim H.S."/>
            <person name="Lohmar J.M."/>
            <person name="Busman M."/>
            <person name="Brown D.W."/>
            <person name="Naumann T.A."/>
            <person name="Divon H.H."/>
            <person name="Lysoe E."/>
            <person name="Uhlig S."/>
            <person name="Proctor R.H."/>
        </authorList>
    </citation>
    <scope>NUCLEOTIDE SEQUENCE</scope>
    <source>
        <strain evidence="4">NRRL 20472</strain>
    </source>
</reference>
<feature type="non-terminal residue" evidence="4">
    <location>
        <position position="1"/>
    </location>
</feature>
<protein>
    <recommendedName>
        <fullName evidence="3">NmrA-like domain-containing protein</fullName>
    </recommendedName>
</protein>
<dbReference type="InterPro" id="IPR051609">
    <property type="entry name" value="NmrA/Isoflavone_reductase-like"/>
</dbReference>
<evidence type="ECO:0000259" key="3">
    <source>
        <dbReference type="Pfam" id="PF05368"/>
    </source>
</evidence>
<evidence type="ECO:0000256" key="1">
    <source>
        <dbReference type="ARBA" id="ARBA00022857"/>
    </source>
</evidence>
<dbReference type="GO" id="GO:0016491">
    <property type="term" value="F:oxidoreductase activity"/>
    <property type="evidence" value="ECO:0007669"/>
    <property type="project" value="UniProtKB-KW"/>
</dbReference>
<evidence type="ECO:0000256" key="2">
    <source>
        <dbReference type="ARBA" id="ARBA00023002"/>
    </source>
</evidence>
<keyword evidence="1" id="KW-0521">NADP</keyword>
<reference evidence="4" key="2">
    <citation type="submission" date="2020-05" db="EMBL/GenBank/DDBJ databases">
        <authorList>
            <person name="Kim H.-S."/>
            <person name="Proctor R.H."/>
            <person name="Brown D.W."/>
        </authorList>
    </citation>
    <scope>NUCLEOTIDE SEQUENCE</scope>
    <source>
        <strain evidence="4">NRRL 20472</strain>
    </source>
</reference>
<sequence length="236" mass="25547">MKIAVVGATGETGTSIVDGLLGSNNPNYDITALIRPSSIDKPEVQDLEKRGIILVAADLTGPEDELAKLLQGIDVVIACVNPIGMLAQIPLSNACKTAGVKRFVPCFFATIAPPKGILRLREIKEDVLNHVKKIYLPYTVIDVGWWYQLTLPRLPSGRNTYAHSGAPDGIAGDGNVPSALTDLRDVGKYVARIVADPRTLNQLVFAYNELSTQNQVYDMIEGLAGEKIERNHISAE</sequence>
<dbReference type="Pfam" id="PF05368">
    <property type="entry name" value="NmrA"/>
    <property type="match status" value="1"/>
</dbReference>
<proteinExistence type="predicted"/>
<evidence type="ECO:0000313" key="4">
    <source>
        <dbReference type="EMBL" id="KAF4967875.1"/>
    </source>
</evidence>
<dbReference type="AlphaFoldDB" id="A0A8H4U139"/>
<organism evidence="4 5">
    <name type="scientific">Fusarium sarcochroum</name>
    <dbReference type="NCBI Taxonomy" id="1208366"/>
    <lineage>
        <taxon>Eukaryota</taxon>
        <taxon>Fungi</taxon>
        <taxon>Dikarya</taxon>
        <taxon>Ascomycota</taxon>
        <taxon>Pezizomycotina</taxon>
        <taxon>Sordariomycetes</taxon>
        <taxon>Hypocreomycetidae</taxon>
        <taxon>Hypocreales</taxon>
        <taxon>Nectriaceae</taxon>
        <taxon>Fusarium</taxon>
        <taxon>Fusarium lateritium species complex</taxon>
    </lineage>
</organism>
<name>A0A8H4U139_9HYPO</name>
<feature type="domain" description="NmrA-like" evidence="3">
    <location>
        <begin position="2"/>
        <end position="234"/>
    </location>
</feature>
<keyword evidence="2" id="KW-0560">Oxidoreductase</keyword>
<accession>A0A8H4U139</accession>
<keyword evidence="5" id="KW-1185">Reference proteome</keyword>
<dbReference type="SUPFAM" id="SSF51735">
    <property type="entry name" value="NAD(P)-binding Rossmann-fold domains"/>
    <property type="match status" value="1"/>
</dbReference>
<dbReference type="InterPro" id="IPR036291">
    <property type="entry name" value="NAD(P)-bd_dom_sf"/>
</dbReference>